<feature type="domain" description="DUF2268" evidence="1">
    <location>
        <begin position="82"/>
        <end position="211"/>
    </location>
</feature>
<comment type="caution">
    <text evidence="2">The sequence shown here is derived from an EMBL/GenBank/DDBJ whole genome shotgun (WGS) entry which is preliminary data.</text>
</comment>
<reference evidence="2 3" key="1">
    <citation type="submission" date="2018-02" db="EMBL/GenBank/DDBJ databases">
        <title>The draft genome of Phyllobacterium sp. 1N-3.</title>
        <authorList>
            <person name="Liu L."/>
            <person name="Li L."/>
            <person name="Zhang X."/>
            <person name="Wang T."/>
            <person name="Liang L."/>
        </authorList>
    </citation>
    <scope>NUCLEOTIDE SEQUENCE [LARGE SCALE GENOMIC DNA]</scope>
    <source>
        <strain evidence="2 3">1N-3</strain>
    </source>
</reference>
<evidence type="ECO:0000259" key="1">
    <source>
        <dbReference type="Pfam" id="PF10026"/>
    </source>
</evidence>
<accession>A0A2S9IXQ4</accession>
<evidence type="ECO:0000313" key="3">
    <source>
        <dbReference type="Proteomes" id="UP000239434"/>
    </source>
</evidence>
<protein>
    <recommendedName>
        <fullName evidence="1">DUF2268 domain-containing protein</fullName>
    </recommendedName>
</protein>
<dbReference type="AlphaFoldDB" id="A0A2S9IXQ4"/>
<name>A0A2S9IXQ4_9HYPH</name>
<evidence type="ECO:0000313" key="2">
    <source>
        <dbReference type="EMBL" id="PRD45316.1"/>
    </source>
</evidence>
<dbReference type="RefSeq" id="WP_105740571.1">
    <property type="nucleotide sequence ID" value="NZ_PVBR01000002.1"/>
</dbReference>
<dbReference type="Pfam" id="PF10026">
    <property type="entry name" value="DUF2268"/>
    <property type="match status" value="1"/>
</dbReference>
<proteinExistence type="predicted"/>
<organism evidence="2 3">
    <name type="scientific">Phyllobacterium phragmitis</name>
    <dbReference type="NCBI Taxonomy" id="2670329"/>
    <lineage>
        <taxon>Bacteria</taxon>
        <taxon>Pseudomonadati</taxon>
        <taxon>Pseudomonadota</taxon>
        <taxon>Alphaproteobacteria</taxon>
        <taxon>Hyphomicrobiales</taxon>
        <taxon>Phyllobacteriaceae</taxon>
        <taxon>Phyllobacterium</taxon>
    </lineage>
</organism>
<dbReference type="InterPro" id="IPR018728">
    <property type="entry name" value="DUF2268"/>
</dbReference>
<dbReference type="Proteomes" id="UP000239434">
    <property type="component" value="Unassembled WGS sequence"/>
</dbReference>
<dbReference type="EMBL" id="PVBR01000002">
    <property type="protein sequence ID" value="PRD45316.1"/>
    <property type="molecule type" value="Genomic_DNA"/>
</dbReference>
<sequence>MEGWTLHWLEAPGELGDFRAEIVDNFEVAYRILSALLPPPRLDILVQWLAGVTIPEMGIVGRAYRGTLFAMTVDPDNPSFANSLRNGALHRQIIHEVHHCLRMAGPGYGWTLGEALVSEGLAGQFVRKLFQSGPEPWERAVPLEQLRRNPVDMESLRAKDYNHPAWFYGTGAQPRWLGYTLGFEMVGSWLNEAGEIDAAMWVNVPAVTIIEAAEKGGLITKTG</sequence>
<gene>
    <name evidence="2" type="ORF">C5748_03710</name>
</gene>
<keyword evidence="3" id="KW-1185">Reference proteome</keyword>